<evidence type="ECO:0008006" key="4">
    <source>
        <dbReference type="Google" id="ProtNLM"/>
    </source>
</evidence>
<evidence type="ECO:0000313" key="3">
    <source>
        <dbReference type="Proteomes" id="UP001163687"/>
    </source>
</evidence>
<keyword evidence="3" id="KW-1185">Reference proteome</keyword>
<keyword evidence="1" id="KW-1133">Transmembrane helix</keyword>
<proteinExistence type="predicted"/>
<keyword evidence="1" id="KW-0812">Transmembrane</keyword>
<reference evidence="2" key="1">
    <citation type="submission" date="2022-03" db="EMBL/GenBank/DDBJ databases">
        <title>Complete genome sequence of Caldinitratiruptor microaerophilus.</title>
        <authorList>
            <person name="Mukaiyama R."/>
            <person name="Nishiyama T."/>
            <person name="Ueda K."/>
        </authorList>
    </citation>
    <scope>NUCLEOTIDE SEQUENCE</scope>
    <source>
        <strain evidence="2">JCM 16183</strain>
    </source>
</reference>
<evidence type="ECO:0000313" key="2">
    <source>
        <dbReference type="EMBL" id="BDG61961.1"/>
    </source>
</evidence>
<sequence>MSGEWALWLVGLLLAYLALSALAEPARYLVLLVWRGVLGYVALTVLNLLGPALGFHLPLNPVSALVAGVLGVPGVVALAIIGRLYAGLAV</sequence>
<gene>
    <name evidence="2" type="ORF">caldi_30510</name>
</gene>
<dbReference type="AlphaFoldDB" id="A0AA35CQ91"/>
<dbReference type="Proteomes" id="UP001163687">
    <property type="component" value="Chromosome"/>
</dbReference>
<evidence type="ECO:0000256" key="1">
    <source>
        <dbReference type="SAM" id="Phobius"/>
    </source>
</evidence>
<dbReference type="EMBL" id="AP025628">
    <property type="protein sequence ID" value="BDG61961.1"/>
    <property type="molecule type" value="Genomic_DNA"/>
</dbReference>
<organism evidence="2 3">
    <name type="scientific">Caldinitratiruptor microaerophilus</name>
    <dbReference type="NCBI Taxonomy" id="671077"/>
    <lineage>
        <taxon>Bacteria</taxon>
        <taxon>Bacillati</taxon>
        <taxon>Bacillota</taxon>
        <taxon>Clostridia</taxon>
        <taxon>Eubacteriales</taxon>
        <taxon>Symbiobacteriaceae</taxon>
        <taxon>Caldinitratiruptor</taxon>
    </lineage>
</organism>
<protein>
    <recommendedName>
        <fullName evidence="4">Inhibitor of the pro-sigma K processing machinery</fullName>
    </recommendedName>
</protein>
<dbReference type="InterPro" id="IPR010001">
    <property type="entry name" value="BofA"/>
</dbReference>
<dbReference type="Pfam" id="PF07441">
    <property type="entry name" value="BofA"/>
    <property type="match status" value="1"/>
</dbReference>
<dbReference type="NCBIfam" id="TIGR02862">
    <property type="entry name" value="spore_BofA"/>
    <property type="match status" value="1"/>
</dbReference>
<accession>A0AA35CQ91</accession>
<name>A0AA35CQ91_9FIRM</name>
<feature type="transmembrane region" description="Helical" evidence="1">
    <location>
        <begin position="33"/>
        <end position="55"/>
    </location>
</feature>
<dbReference type="KEGG" id="cmic:caldi_30510"/>
<feature type="transmembrane region" description="Helical" evidence="1">
    <location>
        <begin position="62"/>
        <end position="86"/>
    </location>
</feature>
<keyword evidence="1" id="KW-0472">Membrane</keyword>
<dbReference type="RefSeq" id="WP_264842583.1">
    <property type="nucleotide sequence ID" value="NZ_AP025628.1"/>
</dbReference>